<keyword evidence="3" id="KW-0238">DNA-binding</keyword>
<dbReference type="Gene3D" id="1.10.10.10">
    <property type="entry name" value="Winged helix-like DNA-binding domain superfamily/Winged helix DNA-binding domain"/>
    <property type="match status" value="1"/>
</dbReference>
<dbReference type="InterPro" id="IPR036388">
    <property type="entry name" value="WH-like_DNA-bd_sf"/>
</dbReference>
<dbReference type="PRINTS" id="PR00039">
    <property type="entry name" value="HTHLYSR"/>
</dbReference>
<dbReference type="InterPro" id="IPR050389">
    <property type="entry name" value="LysR-type_TF"/>
</dbReference>
<dbReference type="GO" id="GO:0003677">
    <property type="term" value="F:DNA binding"/>
    <property type="evidence" value="ECO:0007669"/>
    <property type="project" value="UniProtKB-KW"/>
</dbReference>
<evidence type="ECO:0000256" key="1">
    <source>
        <dbReference type="ARBA" id="ARBA00009437"/>
    </source>
</evidence>
<dbReference type="Pfam" id="PF00126">
    <property type="entry name" value="HTH_1"/>
    <property type="match status" value="1"/>
</dbReference>
<dbReference type="EMBL" id="AJYW02000048">
    <property type="protein sequence ID" value="OEE78441.1"/>
    <property type="molecule type" value="Genomic_DNA"/>
</dbReference>
<keyword evidence="7" id="KW-1185">Reference proteome</keyword>
<evidence type="ECO:0000313" key="6">
    <source>
        <dbReference type="EMBL" id="OEE78441.1"/>
    </source>
</evidence>
<keyword evidence="4" id="KW-0804">Transcription</keyword>
<dbReference type="PANTHER" id="PTHR30118:SF7">
    <property type="entry name" value="TRANSCRIPTIONAL REGULATOR LYSR FAMILY"/>
    <property type="match status" value="1"/>
</dbReference>
<dbReference type="Pfam" id="PF03466">
    <property type="entry name" value="LysR_substrate"/>
    <property type="match status" value="1"/>
</dbReference>
<dbReference type="InterPro" id="IPR000847">
    <property type="entry name" value="LysR_HTH_N"/>
</dbReference>
<dbReference type="PANTHER" id="PTHR30118">
    <property type="entry name" value="HTH-TYPE TRANSCRIPTIONAL REGULATOR LEUO-RELATED"/>
    <property type="match status" value="1"/>
</dbReference>
<accession>A0A1E5D4I9</accession>
<feature type="domain" description="HTH lysR-type" evidence="5">
    <location>
        <begin position="8"/>
        <end position="65"/>
    </location>
</feature>
<dbReference type="InterPro" id="IPR005119">
    <property type="entry name" value="LysR_subst-bd"/>
</dbReference>
<protein>
    <submittedName>
        <fullName evidence="6">Transcriptional regulator</fullName>
    </submittedName>
</protein>
<dbReference type="InterPro" id="IPR037402">
    <property type="entry name" value="YidZ_PBP2"/>
</dbReference>
<organism evidence="6 7">
    <name type="scientific">Vibrio genomosp. F6 str. FF-238</name>
    <dbReference type="NCBI Taxonomy" id="1191298"/>
    <lineage>
        <taxon>Bacteria</taxon>
        <taxon>Pseudomonadati</taxon>
        <taxon>Pseudomonadota</taxon>
        <taxon>Gammaproteobacteria</taxon>
        <taxon>Vibrionales</taxon>
        <taxon>Vibrionaceae</taxon>
        <taxon>Vibrio</taxon>
    </lineage>
</organism>
<evidence type="ECO:0000259" key="5">
    <source>
        <dbReference type="PROSITE" id="PS50931"/>
    </source>
</evidence>
<name>A0A1E5D4I9_9VIBR</name>
<evidence type="ECO:0000256" key="4">
    <source>
        <dbReference type="ARBA" id="ARBA00023163"/>
    </source>
</evidence>
<dbReference type="CDD" id="cd08417">
    <property type="entry name" value="PBP2_Nitroaromatics_like"/>
    <property type="match status" value="1"/>
</dbReference>
<dbReference type="Gene3D" id="3.40.190.10">
    <property type="entry name" value="Periplasmic binding protein-like II"/>
    <property type="match status" value="2"/>
</dbReference>
<dbReference type="InterPro" id="IPR036390">
    <property type="entry name" value="WH_DNA-bd_sf"/>
</dbReference>
<comment type="caution">
    <text evidence="6">The sequence shown here is derived from an EMBL/GenBank/DDBJ whole genome shotgun (WGS) entry which is preliminary data.</text>
</comment>
<comment type="similarity">
    <text evidence="1">Belongs to the LysR transcriptional regulatory family.</text>
</comment>
<dbReference type="GO" id="GO:0003700">
    <property type="term" value="F:DNA-binding transcription factor activity"/>
    <property type="evidence" value="ECO:0007669"/>
    <property type="project" value="InterPro"/>
</dbReference>
<dbReference type="Proteomes" id="UP000094165">
    <property type="component" value="Unassembled WGS sequence"/>
</dbReference>
<evidence type="ECO:0000256" key="2">
    <source>
        <dbReference type="ARBA" id="ARBA00023015"/>
    </source>
</evidence>
<dbReference type="AlphaFoldDB" id="A0A1E5D4I9"/>
<reference evidence="6 7" key="1">
    <citation type="journal article" date="2012" name="Science">
        <title>Ecological populations of bacteria act as socially cohesive units of antibiotic production and resistance.</title>
        <authorList>
            <person name="Cordero O.X."/>
            <person name="Wildschutte H."/>
            <person name="Kirkup B."/>
            <person name="Proehl S."/>
            <person name="Ngo L."/>
            <person name="Hussain F."/>
            <person name="Le Roux F."/>
            <person name="Mincer T."/>
            <person name="Polz M.F."/>
        </authorList>
    </citation>
    <scope>NUCLEOTIDE SEQUENCE [LARGE SCALE GENOMIC DNA]</scope>
    <source>
        <strain evidence="6 7">FF-238</strain>
    </source>
</reference>
<keyword evidence="2" id="KW-0805">Transcription regulation</keyword>
<dbReference type="SUPFAM" id="SSF53850">
    <property type="entry name" value="Periplasmic binding protein-like II"/>
    <property type="match status" value="1"/>
</dbReference>
<dbReference type="SUPFAM" id="SSF46785">
    <property type="entry name" value="Winged helix' DNA-binding domain"/>
    <property type="match status" value="1"/>
</dbReference>
<sequence length="319" mass="36460">MCFLVKNFDVNLLRVLAVLLEERSVTAAAARLYLSQSAVSKQLAKLRETFNDPLFERVAKGLHPTPKALALQPSIHEILRRIDQLAIPTEFEPEKSQRTFNFDLVESAYAATYSRFMPSLLKQAPGISINSRTWSDESLHRLLRCEIDFAIGIYEWDERAKSHYMTIPDELRYVELARDYSVCLMRKGHPALNEEWNIETFLKYRHLEVTIGGVSGWLLKEVLDLERKKLDSAVNVSDLQSAIALCEQSDLLMCYPASAVKMLVKNNNLVAKPLPIKLEPGGYSLLWHRHFDNDPSHKWLRELIIDLASGDISSSDWGF</sequence>
<evidence type="ECO:0000313" key="7">
    <source>
        <dbReference type="Proteomes" id="UP000094165"/>
    </source>
</evidence>
<dbReference type="PROSITE" id="PS50931">
    <property type="entry name" value="HTH_LYSR"/>
    <property type="match status" value="1"/>
</dbReference>
<proteinExistence type="inferred from homology"/>
<gene>
    <name evidence="6" type="ORF">A130_13250</name>
</gene>
<evidence type="ECO:0000256" key="3">
    <source>
        <dbReference type="ARBA" id="ARBA00023125"/>
    </source>
</evidence>